<keyword evidence="3" id="KW-1185">Reference proteome</keyword>
<proteinExistence type="predicted"/>
<feature type="compositionally biased region" description="Basic and acidic residues" evidence="1">
    <location>
        <begin position="79"/>
        <end position="93"/>
    </location>
</feature>
<evidence type="ECO:0000256" key="1">
    <source>
        <dbReference type="SAM" id="MobiDB-lite"/>
    </source>
</evidence>
<reference evidence="2 3" key="1">
    <citation type="submission" date="2014-04" db="EMBL/GenBank/DDBJ databases">
        <title>Evolutionary Origins and Diversification of the Mycorrhizal Mutualists.</title>
        <authorList>
            <consortium name="DOE Joint Genome Institute"/>
            <consortium name="Mycorrhizal Genomics Consortium"/>
            <person name="Kohler A."/>
            <person name="Kuo A."/>
            <person name="Nagy L.G."/>
            <person name="Floudas D."/>
            <person name="Copeland A."/>
            <person name="Barry K.W."/>
            <person name="Cichocki N."/>
            <person name="Veneault-Fourrey C."/>
            <person name="LaButti K."/>
            <person name="Lindquist E.A."/>
            <person name="Lipzen A."/>
            <person name="Lundell T."/>
            <person name="Morin E."/>
            <person name="Murat C."/>
            <person name="Riley R."/>
            <person name="Ohm R."/>
            <person name="Sun H."/>
            <person name="Tunlid A."/>
            <person name="Henrissat B."/>
            <person name="Grigoriev I.V."/>
            <person name="Hibbett D.S."/>
            <person name="Martin F."/>
        </authorList>
    </citation>
    <scope>NUCLEOTIDE SEQUENCE [LARGE SCALE GENOMIC DNA]</scope>
    <source>
        <strain evidence="2 3">Koide BX008</strain>
    </source>
</reference>
<name>A0A0C2WJU8_AMAMK</name>
<gene>
    <name evidence="2" type="ORF">M378DRAFT_16615</name>
</gene>
<accession>A0A0C2WJU8</accession>
<feature type="region of interest" description="Disordered" evidence="1">
    <location>
        <begin position="1"/>
        <end position="93"/>
    </location>
</feature>
<organism evidence="2 3">
    <name type="scientific">Amanita muscaria (strain Koide BX008)</name>
    <dbReference type="NCBI Taxonomy" id="946122"/>
    <lineage>
        <taxon>Eukaryota</taxon>
        <taxon>Fungi</taxon>
        <taxon>Dikarya</taxon>
        <taxon>Basidiomycota</taxon>
        <taxon>Agaricomycotina</taxon>
        <taxon>Agaricomycetes</taxon>
        <taxon>Agaricomycetidae</taxon>
        <taxon>Agaricales</taxon>
        <taxon>Pluteineae</taxon>
        <taxon>Amanitaceae</taxon>
        <taxon>Amanita</taxon>
    </lineage>
</organism>
<dbReference type="Proteomes" id="UP000054549">
    <property type="component" value="Unassembled WGS sequence"/>
</dbReference>
<dbReference type="InParanoid" id="A0A0C2WJU8"/>
<protein>
    <submittedName>
        <fullName evidence="2">Uncharacterized protein</fullName>
    </submittedName>
</protein>
<sequence length="93" mass="10090">MASRTATHAAHQPPARRRCRGATSQPQETEGEEINLSGIDDVDEDNVDSSSQVPSNAATRCSTPSVQPIEPRAKGNSSEAKDLRHFFSLEDIK</sequence>
<dbReference type="AlphaFoldDB" id="A0A0C2WJU8"/>
<dbReference type="EMBL" id="KN818390">
    <property type="protein sequence ID" value="KIL56946.1"/>
    <property type="molecule type" value="Genomic_DNA"/>
</dbReference>
<feature type="non-terminal residue" evidence="2">
    <location>
        <position position="93"/>
    </location>
</feature>
<evidence type="ECO:0000313" key="3">
    <source>
        <dbReference type="Proteomes" id="UP000054549"/>
    </source>
</evidence>
<evidence type="ECO:0000313" key="2">
    <source>
        <dbReference type="EMBL" id="KIL56946.1"/>
    </source>
</evidence>
<dbReference type="HOGENOM" id="CLU_2405245_0_0_1"/>
<feature type="compositionally biased region" description="Polar residues" evidence="1">
    <location>
        <begin position="54"/>
        <end position="66"/>
    </location>
</feature>